<reference evidence="1" key="1">
    <citation type="submission" date="2020-12" db="EMBL/GenBank/DDBJ databases">
        <authorList>
            <person name="Iha C."/>
        </authorList>
    </citation>
    <scope>NUCLEOTIDE SEQUENCE</scope>
</reference>
<evidence type="ECO:0000313" key="1">
    <source>
        <dbReference type="EMBL" id="CAD7702391.1"/>
    </source>
</evidence>
<proteinExistence type="predicted"/>
<comment type="caution">
    <text evidence="1">The sequence shown here is derived from an EMBL/GenBank/DDBJ whole genome shotgun (WGS) entry which is preliminary data.</text>
</comment>
<dbReference type="EMBL" id="CAJHUC010001811">
    <property type="protein sequence ID" value="CAD7702391.1"/>
    <property type="molecule type" value="Genomic_DNA"/>
</dbReference>
<accession>A0A8S1J8X4</accession>
<sequence>MKTFAPQSALMQAQTPLSTVWAAQAAHCLAVMDLIRGRYFQSRLLHHLGGCKYTSISEVLSRFVQLAILAGCIQQHLNRMQGCLAMSNWTLVTSAVSSF</sequence>
<evidence type="ECO:0000313" key="2">
    <source>
        <dbReference type="Proteomes" id="UP000708148"/>
    </source>
</evidence>
<dbReference type="Proteomes" id="UP000708148">
    <property type="component" value="Unassembled WGS sequence"/>
</dbReference>
<gene>
    <name evidence="1" type="ORF">OSTQU699_LOCUS7748</name>
</gene>
<dbReference type="AlphaFoldDB" id="A0A8S1J8X4"/>
<name>A0A8S1J8X4_9CHLO</name>
<organism evidence="1 2">
    <name type="scientific">Ostreobium quekettii</name>
    <dbReference type="NCBI Taxonomy" id="121088"/>
    <lineage>
        <taxon>Eukaryota</taxon>
        <taxon>Viridiplantae</taxon>
        <taxon>Chlorophyta</taxon>
        <taxon>core chlorophytes</taxon>
        <taxon>Ulvophyceae</taxon>
        <taxon>TCBD clade</taxon>
        <taxon>Bryopsidales</taxon>
        <taxon>Ostreobineae</taxon>
        <taxon>Ostreobiaceae</taxon>
        <taxon>Ostreobium</taxon>
    </lineage>
</organism>
<protein>
    <submittedName>
        <fullName evidence="1">Uncharacterized protein</fullName>
    </submittedName>
</protein>
<keyword evidence="2" id="KW-1185">Reference proteome</keyword>